<dbReference type="Pfam" id="PF00069">
    <property type="entry name" value="Pkinase"/>
    <property type="match status" value="1"/>
</dbReference>
<dbReference type="SMART" id="SM00220">
    <property type="entry name" value="S_TKc"/>
    <property type="match status" value="1"/>
</dbReference>
<sequence>MAPDLDLSLFAKETPPAPPGSSDEVIRLTKLFYDKEHRIFVRLQNHPRIARYHGWDLKHGLLFDRYPAGDLFTHLLQNRDTPPPLLLRLRWVREIAEGLACIHSEGVVWVDVTLSNVLLTESSSIVLCDFAGSCLINIPGEQKLPYEYRDCQVLASHMTQMPRYKQGRLWKGPGSPHPNEDWLLNPHSDRFAFGALMFCLIALRFPHSPFFVVHDLKESVDIFKKHQALEFDTFGDVEEYRALNEIVRKCFYAAYDSTDKLLEDIRVVCDAMPSNAPLLQDKIRDSEVYLPESRSTNRRLFPFGDNEDEFD</sequence>
<dbReference type="EMBL" id="JADNRY010000079">
    <property type="protein sequence ID" value="KAF9067027.1"/>
    <property type="molecule type" value="Genomic_DNA"/>
</dbReference>
<dbReference type="InterPro" id="IPR011009">
    <property type="entry name" value="Kinase-like_dom_sf"/>
</dbReference>
<evidence type="ECO:0000313" key="2">
    <source>
        <dbReference type="EMBL" id="KAF9067027.1"/>
    </source>
</evidence>
<name>A0A9P5PPT4_9AGAR</name>
<dbReference type="PROSITE" id="PS50011">
    <property type="entry name" value="PROTEIN_KINASE_DOM"/>
    <property type="match status" value="1"/>
</dbReference>
<dbReference type="PANTHER" id="PTHR23257">
    <property type="entry name" value="SERINE-THREONINE PROTEIN KINASE"/>
    <property type="match status" value="1"/>
</dbReference>
<proteinExistence type="predicted"/>
<keyword evidence="2" id="KW-0418">Kinase</keyword>
<evidence type="ECO:0000313" key="3">
    <source>
        <dbReference type="Proteomes" id="UP000772434"/>
    </source>
</evidence>
<gene>
    <name evidence="2" type="ORF">BDP27DRAFT_1423313</name>
</gene>
<organism evidence="2 3">
    <name type="scientific">Rhodocollybia butyracea</name>
    <dbReference type="NCBI Taxonomy" id="206335"/>
    <lineage>
        <taxon>Eukaryota</taxon>
        <taxon>Fungi</taxon>
        <taxon>Dikarya</taxon>
        <taxon>Basidiomycota</taxon>
        <taxon>Agaricomycotina</taxon>
        <taxon>Agaricomycetes</taxon>
        <taxon>Agaricomycetidae</taxon>
        <taxon>Agaricales</taxon>
        <taxon>Marasmiineae</taxon>
        <taxon>Omphalotaceae</taxon>
        <taxon>Rhodocollybia</taxon>
    </lineage>
</organism>
<protein>
    <submittedName>
        <fullName evidence="2">Kinase-like domain-containing protein</fullName>
    </submittedName>
</protein>
<dbReference type="InterPro" id="IPR050167">
    <property type="entry name" value="Ser_Thr_protein_kinase"/>
</dbReference>
<reference evidence="2" key="1">
    <citation type="submission" date="2020-11" db="EMBL/GenBank/DDBJ databases">
        <authorList>
            <consortium name="DOE Joint Genome Institute"/>
            <person name="Ahrendt S."/>
            <person name="Riley R."/>
            <person name="Andreopoulos W."/>
            <person name="Labutti K."/>
            <person name="Pangilinan J."/>
            <person name="Ruiz-Duenas F.J."/>
            <person name="Barrasa J.M."/>
            <person name="Sanchez-Garcia M."/>
            <person name="Camarero S."/>
            <person name="Miyauchi S."/>
            <person name="Serrano A."/>
            <person name="Linde D."/>
            <person name="Babiker R."/>
            <person name="Drula E."/>
            <person name="Ayuso-Fernandez I."/>
            <person name="Pacheco R."/>
            <person name="Padilla G."/>
            <person name="Ferreira P."/>
            <person name="Barriuso J."/>
            <person name="Kellner H."/>
            <person name="Castanera R."/>
            <person name="Alfaro M."/>
            <person name="Ramirez L."/>
            <person name="Pisabarro A.G."/>
            <person name="Kuo A."/>
            <person name="Tritt A."/>
            <person name="Lipzen A."/>
            <person name="He G."/>
            <person name="Yan M."/>
            <person name="Ng V."/>
            <person name="Cullen D."/>
            <person name="Martin F."/>
            <person name="Rosso M.-N."/>
            <person name="Henrissat B."/>
            <person name="Hibbett D."/>
            <person name="Martinez A.T."/>
            <person name="Grigoriev I.V."/>
        </authorList>
    </citation>
    <scope>NUCLEOTIDE SEQUENCE</scope>
    <source>
        <strain evidence="2">AH 40177</strain>
    </source>
</reference>
<evidence type="ECO:0000259" key="1">
    <source>
        <dbReference type="PROSITE" id="PS50011"/>
    </source>
</evidence>
<comment type="caution">
    <text evidence="2">The sequence shown here is derived from an EMBL/GenBank/DDBJ whole genome shotgun (WGS) entry which is preliminary data.</text>
</comment>
<keyword evidence="3" id="KW-1185">Reference proteome</keyword>
<dbReference type="InterPro" id="IPR000719">
    <property type="entry name" value="Prot_kinase_dom"/>
</dbReference>
<dbReference type="AlphaFoldDB" id="A0A9P5PPT4"/>
<dbReference type="Proteomes" id="UP000772434">
    <property type="component" value="Unassembled WGS sequence"/>
</dbReference>
<keyword evidence="2" id="KW-0808">Transferase</keyword>
<dbReference type="GO" id="GO:0004672">
    <property type="term" value="F:protein kinase activity"/>
    <property type="evidence" value="ECO:0007669"/>
    <property type="project" value="InterPro"/>
</dbReference>
<dbReference type="GO" id="GO:0005737">
    <property type="term" value="C:cytoplasm"/>
    <property type="evidence" value="ECO:0007669"/>
    <property type="project" value="TreeGrafter"/>
</dbReference>
<dbReference type="Gene3D" id="1.10.510.10">
    <property type="entry name" value="Transferase(Phosphotransferase) domain 1"/>
    <property type="match status" value="1"/>
</dbReference>
<dbReference type="OrthoDB" id="3030888at2759"/>
<accession>A0A9P5PPT4</accession>
<dbReference type="GO" id="GO:0007165">
    <property type="term" value="P:signal transduction"/>
    <property type="evidence" value="ECO:0007669"/>
    <property type="project" value="TreeGrafter"/>
</dbReference>
<feature type="domain" description="Protein kinase" evidence="1">
    <location>
        <begin position="1"/>
        <end position="310"/>
    </location>
</feature>
<dbReference type="GO" id="GO:0005524">
    <property type="term" value="F:ATP binding"/>
    <property type="evidence" value="ECO:0007669"/>
    <property type="project" value="InterPro"/>
</dbReference>
<dbReference type="SUPFAM" id="SSF56112">
    <property type="entry name" value="Protein kinase-like (PK-like)"/>
    <property type="match status" value="1"/>
</dbReference>